<keyword evidence="4" id="KW-1185">Reference proteome</keyword>
<dbReference type="SUPFAM" id="SSF57756">
    <property type="entry name" value="Retrovirus zinc finger-like domains"/>
    <property type="match status" value="1"/>
</dbReference>
<name>A0ABD2MHE4_9CUCU</name>
<evidence type="ECO:0000256" key="1">
    <source>
        <dbReference type="SAM" id="MobiDB-lite"/>
    </source>
</evidence>
<proteinExistence type="predicted"/>
<accession>A0ABD2MHE4</accession>
<dbReference type="SMART" id="SM00343">
    <property type="entry name" value="ZnF_C2HC"/>
    <property type="match status" value="2"/>
</dbReference>
<evidence type="ECO:0000313" key="3">
    <source>
        <dbReference type="EMBL" id="KAL3265774.1"/>
    </source>
</evidence>
<protein>
    <recommendedName>
        <fullName evidence="2">CCHC-type domain-containing protein</fullName>
    </recommendedName>
</protein>
<organism evidence="3 4">
    <name type="scientific">Cryptolaemus montrouzieri</name>
    <dbReference type="NCBI Taxonomy" id="559131"/>
    <lineage>
        <taxon>Eukaryota</taxon>
        <taxon>Metazoa</taxon>
        <taxon>Ecdysozoa</taxon>
        <taxon>Arthropoda</taxon>
        <taxon>Hexapoda</taxon>
        <taxon>Insecta</taxon>
        <taxon>Pterygota</taxon>
        <taxon>Neoptera</taxon>
        <taxon>Endopterygota</taxon>
        <taxon>Coleoptera</taxon>
        <taxon>Polyphaga</taxon>
        <taxon>Cucujiformia</taxon>
        <taxon>Coccinelloidea</taxon>
        <taxon>Coccinellidae</taxon>
        <taxon>Scymninae</taxon>
        <taxon>Scymnini</taxon>
        <taxon>Cryptolaemus</taxon>
    </lineage>
</organism>
<dbReference type="PANTHER" id="PTHR33223">
    <property type="entry name" value="CCHC-TYPE DOMAIN-CONTAINING PROTEIN"/>
    <property type="match status" value="1"/>
</dbReference>
<feature type="domain" description="CCHC-type" evidence="2">
    <location>
        <begin position="228"/>
        <end position="244"/>
    </location>
</feature>
<comment type="caution">
    <text evidence="3">The sequence shown here is derived from an EMBL/GenBank/DDBJ whole genome shotgun (WGS) entry which is preliminary data.</text>
</comment>
<dbReference type="InterPro" id="IPR036875">
    <property type="entry name" value="Znf_CCHC_sf"/>
</dbReference>
<dbReference type="Proteomes" id="UP001516400">
    <property type="component" value="Unassembled WGS sequence"/>
</dbReference>
<evidence type="ECO:0000259" key="2">
    <source>
        <dbReference type="SMART" id="SM00343"/>
    </source>
</evidence>
<dbReference type="EMBL" id="JABFTP020000001">
    <property type="protein sequence ID" value="KAL3265774.1"/>
    <property type="molecule type" value="Genomic_DNA"/>
</dbReference>
<dbReference type="InterPro" id="IPR001878">
    <property type="entry name" value="Znf_CCHC"/>
</dbReference>
<sequence>MPKENSIYPNLNVVTREEALGSNTQTSECDYISLEIAEKFVFKFDGTKSKLHKFIDNCDEAFRLVKPQSKRVLFSIIKTRITDNARALIRNRDFEDWDLLKQFLVDSYSEKRTYAQRQFELGACKQNANETVLSFSNRLESCYVHLLETLDPRLPSNTRLTLTDLFKEQALGVFINGLNKDLSVLVKSQKPSTLEEAVVIATSEEQELKSKNEMSKFQNFHNNLSSKFCTFCNKAGHNNFNCRSKNKSQINIVQNQRQITQRNATNTQASNSIKICRYCKKHGHEIQECRKRIFNENKRKKGNENSVLETKHSSNKPGPSSDIKTVHTENFRKVPRETTACSVNAKFQE</sequence>
<feature type="domain" description="CCHC-type" evidence="2">
    <location>
        <begin position="275"/>
        <end position="291"/>
    </location>
</feature>
<dbReference type="PANTHER" id="PTHR33223:SF6">
    <property type="entry name" value="CCHC-TYPE DOMAIN-CONTAINING PROTEIN"/>
    <property type="match status" value="1"/>
</dbReference>
<evidence type="ECO:0000313" key="4">
    <source>
        <dbReference type="Proteomes" id="UP001516400"/>
    </source>
</evidence>
<dbReference type="AlphaFoldDB" id="A0ABD2MHE4"/>
<gene>
    <name evidence="3" type="ORF">HHI36_009972</name>
</gene>
<feature type="region of interest" description="Disordered" evidence="1">
    <location>
        <begin position="300"/>
        <end position="330"/>
    </location>
</feature>
<reference evidence="3 4" key="1">
    <citation type="journal article" date="2021" name="BMC Biol.">
        <title>Horizontally acquired antibacterial genes associated with adaptive radiation of ladybird beetles.</title>
        <authorList>
            <person name="Li H.S."/>
            <person name="Tang X.F."/>
            <person name="Huang Y.H."/>
            <person name="Xu Z.Y."/>
            <person name="Chen M.L."/>
            <person name="Du X.Y."/>
            <person name="Qiu B.Y."/>
            <person name="Chen P.T."/>
            <person name="Zhang W."/>
            <person name="Slipinski A."/>
            <person name="Escalona H.E."/>
            <person name="Waterhouse R.M."/>
            <person name="Zwick A."/>
            <person name="Pang H."/>
        </authorList>
    </citation>
    <scope>NUCLEOTIDE SEQUENCE [LARGE SCALE GENOMIC DNA]</scope>
    <source>
        <strain evidence="3">SYSU2018</strain>
    </source>
</reference>